<dbReference type="AlphaFoldDB" id="A0A841H329"/>
<comment type="caution">
    <text evidence="1">The sequence shown here is derived from an EMBL/GenBank/DDBJ whole genome shotgun (WGS) entry which is preliminary data.</text>
</comment>
<sequence length="754" mass="84199">MTLAGKQTNLADGATWIQEQYLVQQTRTVVRRFSCGDGLDVGDGDEVGAGWGTGLDGQIETLVTHLEEKRVLLLSAERGAGKVAAALYLGAQLRQAKRCSKLTLVSDSLDRQVRIDVRHLAERDKGLAGRVIIFRKPFGRADPELARLFEKTDRADWEQLTARLRQQNAYLVFTADPKDAALFHGRAALQGFLRELPPHLPTQLESGLDDKLQALEAAGAAREPLDALRAGRKPLLESFHFSSSLAEFVDFFVDHFRPDLGLDDAIARFHDSSEWLLQELERDFEFWSFGFTLALAQCAPNAQGIAWMDFDRLHRRVRQWLRRDLNQRPTAASEEEDDDSAEIHPALSEERLLRRCRAEIIKDSSTLGDVIQFRDGAPPQRLWTVILERHRRALTTILPGLRELAENGADDLRSLRILAAQILGRLGEVDPHRVTFPLLERWVRSDKGRHHGVVGPLFDGVTGSGSERYRSLCLGHLRHLRRNGPQGALHAAIGAYSWIGDHDLSHAMRELGEIAREHLAPLIGDMQQVGKLLADLERELRAPDGVDDRDSLIACHRLLRDLMGLVYENKKETLLGVQGTLVSLCLTAGAIPVFRGLLKWVEAGGWKTGVLIALMFLHDNGIANALKASKVEVDSGGSQAACNPLILWVAAGNDEVRHTARFLGELYESLTTAHGVDARMQRYCRESLQGHLLDWARDAAPFPDLTAPMRSLFEALATTHEGKFREPMARLLERREFHDSAEPRLRAFGASVRC</sequence>
<evidence type="ECO:0000313" key="2">
    <source>
        <dbReference type="Proteomes" id="UP000582837"/>
    </source>
</evidence>
<name>A0A841H329_9BACT</name>
<organism evidence="1 2">
    <name type="scientific">Longimicrobium terrae</name>
    <dbReference type="NCBI Taxonomy" id="1639882"/>
    <lineage>
        <taxon>Bacteria</taxon>
        <taxon>Pseudomonadati</taxon>
        <taxon>Gemmatimonadota</taxon>
        <taxon>Longimicrobiia</taxon>
        <taxon>Longimicrobiales</taxon>
        <taxon>Longimicrobiaceae</taxon>
        <taxon>Longimicrobium</taxon>
    </lineage>
</organism>
<dbReference type="RefSeq" id="WP_170038226.1">
    <property type="nucleotide sequence ID" value="NZ_JABDTL010000002.1"/>
</dbReference>
<dbReference type="EMBL" id="JACHIA010000015">
    <property type="protein sequence ID" value="MBB6072501.1"/>
    <property type="molecule type" value="Genomic_DNA"/>
</dbReference>
<reference evidence="1 2" key="1">
    <citation type="submission" date="2020-08" db="EMBL/GenBank/DDBJ databases">
        <title>Genomic Encyclopedia of Type Strains, Phase IV (KMG-IV): sequencing the most valuable type-strain genomes for metagenomic binning, comparative biology and taxonomic classification.</title>
        <authorList>
            <person name="Goeker M."/>
        </authorList>
    </citation>
    <scope>NUCLEOTIDE SEQUENCE [LARGE SCALE GENOMIC DNA]</scope>
    <source>
        <strain evidence="1 2">DSM 29007</strain>
    </source>
</reference>
<proteinExistence type="predicted"/>
<keyword evidence="2" id="KW-1185">Reference proteome</keyword>
<accession>A0A841H329</accession>
<gene>
    <name evidence="1" type="ORF">HNQ61_004163</name>
</gene>
<dbReference type="Proteomes" id="UP000582837">
    <property type="component" value="Unassembled WGS sequence"/>
</dbReference>
<evidence type="ECO:0000313" key="1">
    <source>
        <dbReference type="EMBL" id="MBB6072501.1"/>
    </source>
</evidence>
<protein>
    <submittedName>
        <fullName evidence="1">Uncharacterized protein</fullName>
    </submittedName>
</protein>